<evidence type="ECO:0008006" key="3">
    <source>
        <dbReference type="Google" id="ProtNLM"/>
    </source>
</evidence>
<evidence type="ECO:0000313" key="2">
    <source>
        <dbReference type="Proteomes" id="UP000199341"/>
    </source>
</evidence>
<dbReference type="Pfam" id="PF07311">
    <property type="entry name" value="Dodecin"/>
    <property type="match status" value="1"/>
</dbReference>
<dbReference type="EMBL" id="FNIE01000006">
    <property type="protein sequence ID" value="SDN95231.1"/>
    <property type="molecule type" value="Genomic_DNA"/>
</dbReference>
<dbReference type="InterPro" id="IPR050049">
    <property type="entry name" value="Dodecin_bact"/>
</dbReference>
<dbReference type="RefSeq" id="WP_093785099.1">
    <property type="nucleotide sequence ID" value="NZ_FNIE01000006.1"/>
</dbReference>
<accession>A0A1H0FL65</accession>
<name>A0A1H0FL65_9ACTN</name>
<sequence length="77" mass="8664">MTEHTYRVTEIVGTSTEGIDAAVRNGIRRAAQTLRELDWFEVTQVRGHIVDGEIEHYQVGLKVGFRLEDAAPTPQAR</sequence>
<dbReference type="STRING" id="310781.SAMN05216259_106334"/>
<keyword evidence="2" id="KW-1185">Reference proteome</keyword>
<dbReference type="OrthoDB" id="9805889at2"/>
<dbReference type="Gene3D" id="3.30.1660.10">
    <property type="entry name" value="Flavin-binding protein dodecin"/>
    <property type="match status" value="1"/>
</dbReference>
<evidence type="ECO:0000313" key="1">
    <source>
        <dbReference type="EMBL" id="SDN95231.1"/>
    </source>
</evidence>
<dbReference type="PANTHER" id="PTHR39324:SF1">
    <property type="entry name" value="CALCIUM DODECIN"/>
    <property type="match status" value="1"/>
</dbReference>
<dbReference type="PANTHER" id="PTHR39324">
    <property type="entry name" value="CALCIUM DODECIN"/>
    <property type="match status" value="1"/>
</dbReference>
<organism evidence="1 2">
    <name type="scientific">Actinacidiphila guanduensis</name>
    <dbReference type="NCBI Taxonomy" id="310781"/>
    <lineage>
        <taxon>Bacteria</taxon>
        <taxon>Bacillati</taxon>
        <taxon>Actinomycetota</taxon>
        <taxon>Actinomycetes</taxon>
        <taxon>Kitasatosporales</taxon>
        <taxon>Streptomycetaceae</taxon>
        <taxon>Actinacidiphila</taxon>
    </lineage>
</organism>
<proteinExistence type="predicted"/>
<gene>
    <name evidence="1" type="ORF">SAMN05216259_106334</name>
</gene>
<dbReference type="AlphaFoldDB" id="A0A1H0FL65"/>
<dbReference type="NCBIfam" id="NF043052">
    <property type="entry name" value="DodecBact"/>
    <property type="match status" value="1"/>
</dbReference>
<dbReference type="InterPro" id="IPR009923">
    <property type="entry name" value="Dodecin"/>
</dbReference>
<dbReference type="SUPFAM" id="SSF89807">
    <property type="entry name" value="Dodecin-like"/>
    <property type="match status" value="1"/>
</dbReference>
<dbReference type="InterPro" id="IPR025543">
    <property type="entry name" value="Dodecin-like"/>
</dbReference>
<dbReference type="Proteomes" id="UP000199341">
    <property type="component" value="Unassembled WGS sequence"/>
</dbReference>
<dbReference type="InterPro" id="IPR036694">
    <property type="entry name" value="Dodecin-like_sf"/>
</dbReference>
<reference evidence="1 2" key="1">
    <citation type="submission" date="2016-10" db="EMBL/GenBank/DDBJ databases">
        <authorList>
            <person name="de Groot N.N."/>
        </authorList>
    </citation>
    <scope>NUCLEOTIDE SEQUENCE [LARGE SCALE GENOMIC DNA]</scope>
    <source>
        <strain evidence="1 2">CGMCC 4.2022</strain>
    </source>
</reference>
<protein>
    <recommendedName>
        <fullName evidence="3">Dodecin family protein</fullName>
    </recommendedName>
</protein>